<evidence type="ECO:0000313" key="2">
    <source>
        <dbReference type="EMBL" id="MWB92803.1"/>
    </source>
</evidence>
<gene>
    <name evidence="2" type="ORF">GON26_00340</name>
</gene>
<sequence length="141" mass="16114">MKKTISLLILIVFSFYNLNAQTQTENISERLIGKWIIAKSISRGESGKSKEMEVVCNVCPTIIFSTDQNCLVIKPDNKKELYIWKIANDQISFINVGAEKNKNPIFDSADFKLKFSQLKEYVELELIDIQKHGSIILAKEN</sequence>
<dbReference type="Proteomes" id="UP000471501">
    <property type="component" value="Unassembled WGS sequence"/>
</dbReference>
<feature type="chain" id="PRO_5026021315" description="Lipocalin-like domain-containing protein" evidence="1">
    <location>
        <begin position="21"/>
        <end position="141"/>
    </location>
</feature>
<name>A0A6I4NFX2_9FLAO</name>
<dbReference type="EMBL" id="WSTB01000001">
    <property type="protein sequence ID" value="MWB92803.1"/>
    <property type="molecule type" value="Genomic_DNA"/>
</dbReference>
<protein>
    <recommendedName>
        <fullName evidence="4">Lipocalin-like domain-containing protein</fullName>
    </recommendedName>
</protein>
<proteinExistence type="predicted"/>
<organism evidence="2 3">
    <name type="scientific">Flavobacterium hydrocarbonoxydans</name>
    <dbReference type="NCBI Taxonomy" id="2683249"/>
    <lineage>
        <taxon>Bacteria</taxon>
        <taxon>Pseudomonadati</taxon>
        <taxon>Bacteroidota</taxon>
        <taxon>Flavobacteriia</taxon>
        <taxon>Flavobacteriales</taxon>
        <taxon>Flavobacteriaceae</taxon>
        <taxon>Flavobacterium</taxon>
    </lineage>
</organism>
<evidence type="ECO:0008006" key="4">
    <source>
        <dbReference type="Google" id="ProtNLM"/>
    </source>
</evidence>
<dbReference type="AlphaFoldDB" id="A0A6I4NFX2"/>
<keyword evidence="1" id="KW-0732">Signal</keyword>
<accession>A0A6I4NFX2</accession>
<dbReference type="RefSeq" id="WP_160372752.1">
    <property type="nucleotide sequence ID" value="NZ_WSTB01000001.1"/>
</dbReference>
<evidence type="ECO:0000313" key="3">
    <source>
        <dbReference type="Proteomes" id="UP000471501"/>
    </source>
</evidence>
<reference evidence="2 3" key="1">
    <citation type="submission" date="2019-12" db="EMBL/GenBank/DDBJ databases">
        <authorList>
            <person name="Kim Y.S."/>
        </authorList>
    </citation>
    <scope>NUCLEOTIDE SEQUENCE [LARGE SCALE GENOMIC DNA]</scope>
    <source>
        <strain evidence="2 3">GA093</strain>
    </source>
</reference>
<comment type="caution">
    <text evidence="2">The sequence shown here is derived from an EMBL/GenBank/DDBJ whole genome shotgun (WGS) entry which is preliminary data.</text>
</comment>
<keyword evidence="3" id="KW-1185">Reference proteome</keyword>
<feature type="signal peptide" evidence="1">
    <location>
        <begin position="1"/>
        <end position="20"/>
    </location>
</feature>
<evidence type="ECO:0000256" key="1">
    <source>
        <dbReference type="SAM" id="SignalP"/>
    </source>
</evidence>